<reference evidence="2" key="1">
    <citation type="submission" date="2016-06" db="EMBL/GenBank/DDBJ databases">
        <title>Draft Genome sequence of the fungus Inonotus baumii.</title>
        <authorList>
            <person name="Zhu H."/>
            <person name="Lin W."/>
        </authorList>
    </citation>
    <scope>NUCLEOTIDE SEQUENCE</scope>
    <source>
        <strain evidence="2">821</strain>
    </source>
</reference>
<proteinExistence type="predicted"/>
<gene>
    <name evidence="2" type="ORF">A7U60_g6867</name>
</gene>
<comment type="caution">
    <text evidence="2">The sequence shown here is derived from an EMBL/GenBank/DDBJ whole genome shotgun (WGS) entry which is preliminary data.</text>
</comment>
<evidence type="ECO:0000256" key="1">
    <source>
        <dbReference type="SAM" id="MobiDB-lite"/>
    </source>
</evidence>
<evidence type="ECO:0000313" key="2">
    <source>
        <dbReference type="EMBL" id="OCB85973.1"/>
    </source>
</evidence>
<sequence>MCQVSEPQFEPGHALQPDKPGLLFGSLGFRIRDVFVDPVTLLFSVLDLLWLYVKNGDTPMFISVLFHISGSTGTLSLVGSRMLIQLKQVAEQNPREGGSLRLPTHASTDVFRTISTGHESIPGHSQPANLKDQAQWSSEHEN</sequence>
<evidence type="ECO:0000313" key="3">
    <source>
        <dbReference type="Proteomes" id="UP000757232"/>
    </source>
</evidence>
<feature type="region of interest" description="Disordered" evidence="1">
    <location>
        <begin position="116"/>
        <end position="142"/>
    </location>
</feature>
<feature type="compositionally biased region" description="Polar residues" evidence="1">
    <location>
        <begin position="126"/>
        <end position="142"/>
    </location>
</feature>
<name>A0A9Q5HU03_SANBA</name>
<organism evidence="2 3">
    <name type="scientific">Sanghuangporus baumii</name>
    <name type="common">Phellinus baumii</name>
    <dbReference type="NCBI Taxonomy" id="108892"/>
    <lineage>
        <taxon>Eukaryota</taxon>
        <taxon>Fungi</taxon>
        <taxon>Dikarya</taxon>
        <taxon>Basidiomycota</taxon>
        <taxon>Agaricomycotina</taxon>
        <taxon>Agaricomycetes</taxon>
        <taxon>Hymenochaetales</taxon>
        <taxon>Hymenochaetaceae</taxon>
        <taxon>Sanghuangporus</taxon>
    </lineage>
</organism>
<dbReference type="Proteomes" id="UP000757232">
    <property type="component" value="Unassembled WGS sequence"/>
</dbReference>
<accession>A0A9Q5HU03</accession>
<protein>
    <submittedName>
        <fullName evidence="2">Uncharacterized protein</fullName>
    </submittedName>
</protein>
<dbReference type="EMBL" id="LNZH02000205">
    <property type="protein sequence ID" value="OCB85973.1"/>
    <property type="molecule type" value="Genomic_DNA"/>
</dbReference>
<dbReference type="AlphaFoldDB" id="A0A9Q5HU03"/>
<keyword evidence="3" id="KW-1185">Reference proteome</keyword>